<keyword evidence="1" id="KW-0812">Transmembrane</keyword>
<dbReference type="EMBL" id="MFBS01000036">
    <property type="protein sequence ID" value="OGE08467.1"/>
    <property type="molecule type" value="Genomic_DNA"/>
</dbReference>
<dbReference type="InterPro" id="IPR043723">
    <property type="entry name" value="DUF5665"/>
</dbReference>
<dbReference type="STRING" id="1797729.A3A60_00300"/>
<gene>
    <name evidence="2" type="ORF">A3A60_00300</name>
</gene>
<dbReference type="AlphaFoldDB" id="A0A1F5HWD7"/>
<evidence type="ECO:0000313" key="3">
    <source>
        <dbReference type="Proteomes" id="UP000179227"/>
    </source>
</evidence>
<keyword evidence="1" id="KW-1133">Transmembrane helix</keyword>
<name>A0A1F5HWD7_9BACT</name>
<evidence type="ECO:0000256" key="1">
    <source>
        <dbReference type="SAM" id="Phobius"/>
    </source>
</evidence>
<evidence type="ECO:0000313" key="2">
    <source>
        <dbReference type="EMBL" id="OGE08467.1"/>
    </source>
</evidence>
<protein>
    <submittedName>
        <fullName evidence="2">Uncharacterized protein</fullName>
    </submittedName>
</protein>
<organism evidence="2 3">
    <name type="scientific">Candidatus Curtissbacteria bacterium RIFCSPLOWO2_01_FULL_42_26</name>
    <dbReference type="NCBI Taxonomy" id="1797729"/>
    <lineage>
        <taxon>Bacteria</taxon>
        <taxon>Candidatus Curtissiibacteriota</taxon>
    </lineage>
</organism>
<sequence>MGDSEKIVEKYYIETPGSFKKRFLLGIIGGLGWGLGITLGTTLVIVILAFFVPKIDFVPILGQFLADVIKASQPNLFK</sequence>
<reference evidence="2 3" key="1">
    <citation type="journal article" date="2016" name="Nat. Commun.">
        <title>Thousands of microbial genomes shed light on interconnected biogeochemical processes in an aquifer system.</title>
        <authorList>
            <person name="Anantharaman K."/>
            <person name="Brown C.T."/>
            <person name="Hug L.A."/>
            <person name="Sharon I."/>
            <person name="Castelle C.J."/>
            <person name="Probst A.J."/>
            <person name="Thomas B.C."/>
            <person name="Singh A."/>
            <person name="Wilkins M.J."/>
            <person name="Karaoz U."/>
            <person name="Brodie E.L."/>
            <person name="Williams K.H."/>
            <person name="Hubbard S.S."/>
            <person name="Banfield J.F."/>
        </authorList>
    </citation>
    <scope>NUCLEOTIDE SEQUENCE [LARGE SCALE GENOMIC DNA]</scope>
</reference>
<dbReference type="Proteomes" id="UP000179227">
    <property type="component" value="Unassembled WGS sequence"/>
</dbReference>
<comment type="caution">
    <text evidence="2">The sequence shown here is derived from an EMBL/GenBank/DDBJ whole genome shotgun (WGS) entry which is preliminary data.</text>
</comment>
<proteinExistence type="predicted"/>
<keyword evidence="1" id="KW-0472">Membrane</keyword>
<dbReference type="Pfam" id="PF18910">
    <property type="entry name" value="DUF5665"/>
    <property type="match status" value="1"/>
</dbReference>
<feature type="transmembrane region" description="Helical" evidence="1">
    <location>
        <begin position="23"/>
        <end position="52"/>
    </location>
</feature>
<accession>A0A1F5HWD7</accession>